<dbReference type="Pfam" id="PF14821">
    <property type="entry name" value="Thr_synth_N"/>
    <property type="match status" value="1"/>
</dbReference>
<evidence type="ECO:0000259" key="7">
    <source>
        <dbReference type="Pfam" id="PF00291"/>
    </source>
</evidence>
<dbReference type="RefSeq" id="WP_309202591.1">
    <property type="nucleotide sequence ID" value="NZ_CP133548.1"/>
</dbReference>
<evidence type="ECO:0000256" key="3">
    <source>
        <dbReference type="ARBA" id="ARBA00022898"/>
    </source>
</evidence>
<feature type="domain" description="Tryptophan synthase beta chain-like PALP" evidence="7">
    <location>
        <begin position="97"/>
        <end position="387"/>
    </location>
</feature>
<evidence type="ECO:0000313" key="10">
    <source>
        <dbReference type="Proteomes" id="UP001239782"/>
    </source>
</evidence>
<dbReference type="InterPro" id="IPR004450">
    <property type="entry name" value="Thr_synthase-like"/>
</dbReference>
<dbReference type="InterPro" id="IPR051166">
    <property type="entry name" value="Threonine_Synthase"/>
</dbReference>
<evidence type="ECO:0000313" key="9">
    <source>
        <dbReference type="EMBL" id="WMS87448.1"/>
    </source>
</evidence>
<keyword evidence="3 6" id="KW-0663">Pyridoxal phosphate</keyword>
<dbReference type="SUPFAM" id="SSF53686">
    <property type="entry name" value="Tryptophan synthase beta subunit-like PLP-dependent enzymes"/>
    <property type="match status" value="1"/>
</dbReference>
<comment type="similarity">
    <text evidence="2">Belongs to the threonine synthase family.</text>
</comment>
<dbReference type="InterPro" id="IPR029144">
    <property type="entry name" value="Thr_synth_N"/>
</dbReference>
<dbReference type="Proteomes" id="UP001239782">
    <property type="component" value="Chromosome"/>
</dbReference>
<keyword evidence="4 9" id="KW-0456">Lyase</keyword>
<dbReference type="AlphaFoldDB" id="A0AA51RTZ4"/>
<evidence type="ECO:0000256" key="4">
    <source>
        <dbReference type="ARBA" id="ARBA00023239"/>
    </source>
</evidence>
<dbReference type="Gene3D" id="3.40.50.1100">
    <property type="match status" value="2"/>
</dbReference>
<feature type="modified residue" description="N6-(pyridoxal phosphate)lysine" evidence="6">
    <location>
        <position position="108"/>
    </location>
</feature>
<dbReference type="GO" id="GO:0004795">
    <property type="term" value="F:threonine synthase activity"/>
    <property type="evidence" value="ECO:0007669"/>
    <property type="project" value="UniProtKB-UniRule"/>
</dbReference>
<dbReference type="Gene3D" id="3.90.1380.10">
    <property type="entry name" value="Threonine synthase, N-terminal domain"/>
    <property type="match status" value="1"/>
</dbReference>
<dbReference type="InterPro" id="IPR036052">
    <property type="entry name" value="TrpB-like_PALP_sf"/>
</dbReference>
<keyword evidence="10" id="KW-1185">Reference proteome</keyword>
<evidence type="ECO:0000256" key="5">
    <source>
        <dbReference type="NCBIfam" id="TIGR00260"/>
    </source>
</evidence>
<proteinExistence type="inferred from homology"/>
<evidence type="ECO:0000256" key="2">
    <source>
        <dbReference type="ARBA" id="ARBA00005517"/>
    </source>
</evidence>
<dbReference type="GO" id="GO:0009088">
    <property type="term" value="P:threonine biosynthetic process"/>
    <property type="evidence" value="ECO:0007669"/>
    <property type="project" value="UniProtKB-UniRule"/>
</dbReference>
<protein>
    <recommendedName>
        <fullName evidence="5">Threonine synthase</fullName>
        <ecNumber evidence="5">4.2.3.1</ecNumber>
    </recommendedName>
</protein>
<dbReference type="InterPro" id="IPR001926">
    <property type="entry name" value="TrpB-like_PALP"/>
</dbReference>
<accession>A0AA51RTZ4</accession>
<reference evidence="9 10" key="1">
    <citation type="submission" date="2023-08" db="EMBL/GenBank/DDBJ databases">
        <title>Pleionea litopenaei sp. nov., isolated from stomach of juvenile Litopenaeus vannamei.</title>
        <authorList>
            <person name="Rho A.M."/>
            <person name="Hwang C.Y."/>
        </authorList>
    </citation>
    <scope>NUCLEOTIDE SEQUENCE [LARGE SCALE GENOMIC DNA]</scope>
    <source>
        <strain evidence="9 10">HL-JVS1</strain>
    </source>
</reference>
<dbReference type="KEGG" id="plei:Q9312_00620"/>
<evidence type="ECO:0000259" key="8">
    <source>
        <dbReference type="Pfam" id="PF14821"/>
    </source>
</evidence>
<dbReference type="PANTHER" id="PTHR42690:SF1">
    <property type="entry name" value="THREONINE SYNTHASE-LIKE 2"/>
    <property type="match status" value="1"/>
</dbReference>
<feature type="domain" description="Threonine synthase N-terminal" evidence="8">
    <location>
        <begin position="2"/>
        <end position="77"/>
    </location>
</feature>
<dbReference type="EC" id="4.2.3.1" evidence="5"/>
<organism evidence="9 10">
    <name type="scientific">Pleionea litopenaei</name>
    <dbReference type="NCBI Taxonomy" id="3070815"/>
    <lineage>
        <taxon>Bacteria</taxon>
        <taxon>Pseudomonadati</taxon>
        <taxon>Pseudomonadota</taxon>
        <taxon>Gammaproteobacteria</taxon>
        <taxon>Oceanospirillales</taxon>
        <taxon>Pleioneaceae</taxon>
        <taxon>Pleionea</taxon>
    </lineage>
</organism>
<name>A0AA51RTZ4_9GAMM</name>
<gene>
    <name evidence="9" type="primary">thrC</name>
    <name evidence="9" type="ORF">Q9312_00620</name>
</gene>
<evidence type="ECO:0000256" key="6">
    <source>
        <dbReference type="PIRSR" id="PIRSR604450-51"/>
    </source>
</evidence>
<evidence type="ECO:0000256" key="1">
    <source>
        <dbReference type="ARBA" id="ARBA00001933"/>
    </source>
</evidence>
<sequence length="453" mass="50183">MNYYSTRNTSLKLSFSDAVLQGLAPDGGLLVPEQLPTLSANWPSDCEYIDLATRIFQPFMQSDFSEVSIRSLVEQAYQSFNIADVVKLVDINEYRILELFHGPTLAFKDIALQFLGRVLGELLDHRGQQLVVLGATSGDTGGAAINALSGVEQCKVFMLYPRGRVSTLQEAQMTRSIGDNIFPMELAGSFDDAQDIVKSLFADQSFRSRMSLTAVNSINWCRVMAQMTYYAYACLKSGSQPVSFSVPTGNFGDVLAGFYAKKMGFAVGKLIVACNENDLIARFAETGIYQPQQSHLTLSPAMDIQLASNFERLLFELSGRDSSYIAAKMQQLNQQGHFSVEPDILEQFNQLFEVYSVSDQQTAATMREMADLGYVVDPHTAVGIYARSQSSETNVICLSTAHPLKFAELVEEVTGQLQTFTPELKAIIQSSPKKFATTNDRSQVMQFITERCQ</sequence>
<dbReference type="CDD" id="cd01560">
    <property type="entry name" value="Thr-synth_2"/>
    <property type="match status" value="1"/>
</dbReference>
<comment type="cofactor">
    <cofactor evidence="1 6">
        <name>pyridoxal 5'-phosphate</name>
        <dbReference type="ChEBI" id="CHEBI:597326"/>
    </cofactor>
</comment>
<dbReference type="PANTHER" id="PTHR42690">
    <property type="entry name" value="THREONINE SYNTHASE FAMILY MEMBER"/>
    <property type="match status" value="1"/>
</dbReference>
<dbReference type="NCBIfam" id="TIGR00260">
    <property type="entry name" value="thrC"/>
    <property type="match status" value="1"/>
</dbReference>
<dbReference type="EMBL" id="CP133548">
    <property type="protein sequence ID" value="WMS87448.1"/>
    <property type="molecule type" value="Genomic_DNA"/>
</dbReference>
<dbReference type="InterPro" id="IPR037158">
    <property type="entry name" value="Thr_synth_N_sf"/>
</dbReference>
<dbReference type="Pfam" id="PF00291">
    <property type="entry name" value="PALP"/>
    <property type="match status" value="1"/>
</dbReference>